<dbReference type="GO" id="GO:0003677">
    <property type="term" value="F:DNA binding"/>
    <property type="evidence" value="ECO:0007669"/>
    <property type="project" value="UniProtKB-KW"/>
</dbReference>
<keyword evidence="6" id="KW-0539">Nucleus</keyword>
<gene>
    <name evidence="10" type="primary">Ssb-c31a</name>
</gene>
<sequence length="184" mass="21043">MHCAGLSLRPLTVGYKILIESCSRPIHQTSAFNFASYSSDKYQNLWSEDFDSIYCAKMPKSKESHSSSDDSSHSSSEDEKPKKKQKVEKSRHESKEEKSESSKKTKTSSKAREEEPCWELGNKKRLKVRTFKGKLYVDIREYYGNDAGELNPSKKGISLQAPQFEELMKIIHEVEDVVKIKLGN</sequence>
<evidence type="ECO:0000256" key="3">
    <source>
        <dbReference type="ARBA" id="ARBA00023015"/>
    </source>
</evidence>
<dbReference type="OrthoDB" id="2505440at2759"/>
<dbReference type="Proteomes" id="UP000694866">
    <property type="component" value="Unplaced"/>
</dbReference>
<keyword evidence="3" id="KW-0805">Transcription regulation</keyword>
<dbReference type="RefSeq" id="XP_011303895.1">
    <property type="nucleotide sequence ID" value="XM_011305593.1"/>
</dbReference>
<dbReference type="PANTHER" id="PTHR13215">
    <property type="entry name" value="RNA POLYMERASE II TRANSCRIPTIONAL COACTIVATOR"/>
    <property type="match status" value="1"/>
</dbReference>
<evidence type="ECO:0000256" key="7">
    <source>
        <dbReference type="SAM" id="MobiDB-lite"/>
    </source>
</evidence>
<dbReference type="GO" id="GO:0005634">
    <property type="term" value="C:nucleus"/>
    <property type="evidence" value="ECO:0007669"/>
    <property type="project" value="UniProtKB-SubCell"/>
</dbReference>
<reference evidence="10" key="1">
    <citation type="submission" date="2025-08" db="UniProtKB">
        <authorList>
            <consortium name="RefSeq"/>
        </authorList>
    </citation>
    <scope>IDENTIFICATION</scope>
    <source>
        <strain evidence="10">USDA-PBARC FA_bdor</strain>
        <tissue evidence="10">Whole organism</tissue>
    </source>
</reference>
<protein>
    <submittedName>
        <fullName evidence="10">Activated RNA polymerase II transcriptional coactivator p15</fullName>
    </submittedName>
</protein>
<feature type="compositionally biased region" description="Basic and acidic residues" evidence="7">
    <location>
        <begin position="60"/>
        <end position="103"/>
    </location>
</feature>
<comment type="similarity">
    <text evidence="2">Belongs to the transcriptional coactivator PC4 family.</text>
</comment>
<evidence type="ECO:0000256" key="6">
    <source>
        <dbReference type="ARBA" id="ARBA00023242"/>
    </source>
</evidence>
<evidence type="ECO:0000313" key="9">
    <source>
        <dbReference type="Proteomes" id="UP000694866"/>
    </source>
</evidence>
<dbReference type="InterPro" id="IPR045125">
    <property type="entry name" value="Sub1/Tcp4-like"/>
</dbReference>
<dbReference type="InterPro" id="IPR003173">
    <property type="entry name" value="PC4_C"/>
</dbReference>
<dbReference type="Gene3D" id="2.30.31.10">
    <property type="entry name" value="Transcriptional Coactivator Pc4, Chain A"/>
    <property type="match status" value="1"/>
</dbReference>
<dbReference type="SUPFAM" id="SSF54447">
    <property type="entry name" value="ssDNA-binding transcriptional regulator domain"/>
    <property type="match status" value="1"/>
</dbReference>
<dbReference type="GO" id="GO:0060261">
    <property type="term" value="P:positive regulation of transcription initiation by RNA polymerase II"/>
    <property type="evidence" value="ECO:0007669"/>
    <property type="project" value="InterPro"/>
</dbReference>
<keyword evidence="5" id="KW-0804">Transcription</keyword>
<dbReference type="KEGG" id="fas:105267025"/>
<comment type="subcellular location">
    <subcellularLocation>
        <location evidence="1">Nucleus</location>
    </subcellularLocation>
</comment>
<name>A0A9R1T6S2_9HYME</name>
<evidence type="ECO:0000256" key="1">
    <source>
        <dbReference type="ARBA" id="ARBA00004123"/>
    </source>
</evidence>
<dbReference type="CTD" id="34120"/>
<dbReference type="InterPro" id="IPR009044">
    <property type="entry name" value="ssDNA-bd_transcriptional_reg"/>
</dbReference>
<evidence type="ECO:0000259" key="8">
    <source>
        <dbReference type="Pfam" id="PF02229"/>
    </source>
</evidence>
<organism evidence="9 10">
    <name type="scientific">Fopius arisanus</name>
    <dbReference type="NCBI Taxonomy" id="64838"/>
    <lineage>
        <taxon>Eukaryota</taxon>
        <taxon>Metazoa</taxon>
        <taxon>Ecdysozoa</taxon>
        <taxon>Arthropoda</taxon>
        <taxon>Hexapoda</taxon>
        <taxon>Insecta</taxon>
        <taxon>Pterygota</taxon>
        <taxon>Neoptera</taxon>
        <taxon>Endopterygota</taxon>
        <taxon>Hymenoptera</taxon>
        <taxon>Apocrita</taxon>
        <taxon>Ichneumonoidea</taxon>
        <taxon>Braconidae</taxon>
        <taxon>Opiinae</taxon>
        <taxon>Fopius</taxon>
    </lineage>
</organism>
<keyword evidence="9" id="KW-1185">Reference proteome</keyword>
<evidence type="ECO:0000256" key="5">
    <source>
        <dbReference type="ARBA" id="ARBA00023163"/>
    </source>
</evidence>
<dbReference type="GeneID" id="105267025"/>
<dbReference type="GO" id="GO:0003713">
    <property type="term" value="F:transcription coactivator activity"/>
    <property type="evidence" value="ECO:0007669"/>
    <property type="project" value="InterPro"/>
</dbReference>
<feature type="region of interest" description="Disordered" evidence="7">
    <location>
        <begin position="60"/>
        <end position="115"/>
    </location>
</feature>
<evidence type="ECO:0000256" key="4">
    <source>
        <dbReference type="ARBA" id="ARBA00023125"/>
    </source>
</evidence>
<evidence type="ECO:0000256" key="2">
    <source>
        <dbReference type="ARBA" id="ARBA00009001"/>
    </source>
</evidence>
<accession>A0A9R1T6S2</accession>
<proteinExistence type="inferred from homology"/>
<dbReference type="AlphaFoldDB" id="A0A9R1T6S2"/>
<keyword evidence="4" id="KW-0238">DNA-binding</keyword>
<evidence type="ECO:0000313" key="10">
    <source>
        <dbReference type="RefSeq" id="XP_011303895.1"/>
    </source>
</evidence>
<feature type="domain" description="Transcriptional coactivator p15 (PC4) C-terminal" evidence="8">
    <location>
        <begin position="118"/>
        <end position="170"/>
    </location>
</feature>
<dbReference type="Pfam" id="PF02229">
    <property type="entry name" value="PC4"/>
    <property type="match status" value="1"/>
</dbReference>